<gene>
    <name evidence="9" type="ORF">BYL167_LOCUS28720</name>
    <name evidence="10" type="ORF">GIL414_LOCUS32717</name>
</gene>
<keyword evidence="4" id="KW-0813">Transport</keyword>
<evidence type="ECO:0000256" key="5">
    <source>
        <dbReference type="ARBA" id="ARBA00022692"/>
    </source>
</evidence>
<dbReference type="InterPro" id="IPR004837">
    <property type="entry name" value="NaCa_Exmemb"/>
</dbReference>
<dbReference type="GO" id="GO:0006874">
    <property type="term" value="P:intracellular calcium ion homeostasis"/>
    <property type="evidence" value="ECO:0007669"/>
    <property type="project" value="TreeGrafter"/>
</dbReference>
<dbReference type="PANTHER" id="PTHR10846">
    <property type="entry name" value="SODIUM/POTASSIUM/CALCIUM EXCHANGER"/>
    <property type="match status" value="1"/>
</dbReference>
<dbReference type="GO" id="GO:0005262">
    <property type="term" value="F:calcium channel activity"/>
    <property type="evidence" value="ECO:0007669"/>
    <property type="project" value="TreeGrafter"/>
</dbReference>
<evidence type="ECO:0000256" key="3">
    <source>
        <dbReference type="ARBA" id="ARBA00022449"/>
    </source>
</evidence>
<dbReference type="GO" id="GO:0005886">
    <property type="term" value="C:plasma membrane"/>
    <property type="evidence" value="ECO:0007669"/>
    <property type="project" value="TreeGrafter"/>
</dbReference>
<comment type="caution">
    <text evidence="10">The sequence shown here is derived from an EMBL/GenBank/DDBJ whole genome shotgun (WGS) entry which is preliminary data.</text>
</comment>
<dbReference type="Proteomes" id="UP000681967">
    <property type="component" value="Unassembled WGS sequence"/>
</dbReference>
<dbReference type="GO" id="GO:0008273">
    <property type="term" value="F:calcium, potassium:sodium antiporter activity"/>
    <property type="evidence" value="ECO:0007669"/>
    <property type="project" value="TreeGrafter"/>
</dbReference>
<name>A0A8S2WST9_9BILA</name>
<evidence type="ECO:0000256" key="1">
    <source>
        <dbReference type="ARBA" id="ARBA00004141"/>
    </source>
</evidence>
<keyword evidence="3" id="KW-0050">Antiport</keyword>
<dbReference type="EMBL" id="CAJOBH010041635">
    <property type="protein sequence ID" value="CAF4331742.1"/>
    <property type="molecule type" value="Genomic_DNA"/>
</dbReference>
<evidence type="ECO:0000313" key="10">
    <source>
        <dbReference type="EMBL" id="CAF4457602.1"/>
    </source>
</evidence>
<evidence type="ECO:0000259" key="8">
    <source>
        <dbReference type="Pfam" id="PF01699"/>
    </source>
</evidence>
<keyword evidence="5" id="KW-0812">Transmembrane</keyword>
<keyword evidence="7" id="KW-0472">Membrane</keyword>
<comment type="similarity">
    <text evidence="2">Belongs to the Ca(2+):cation antiporter (CaCA) (TC 2.A.19) family. SLC24A subfamily.</text>
</comment>
<dbReference type="PANTHER" id="PTHR10846:SF73">
    <property type="entry name" value="SODIUM_CALCIUM EXCHANGER MEMBRANE REGION DOMAIN-CONTAINING PROTEIN"/>
    <property type="match status" value="1"/>
</dbReference>
<dbReference type="Proteomes" id="UP000681720">
    <property type="component" value="Unassembled WGS sequence"/>
</dbReference>
<dbReference type="InterPro" id="IPR004481">
    <property type="entry name" value="K/Na/Ca-exchanger"/>
</dbReference>
<keyword evidence="4" id="KW-0406">Ion transport</keyword>
<proteinExistence type="inferred from homology"/>
<evidence type="ECO:0000256" key="7">
    <source>
        <dbReference type="ARBA" id="ARBA00023136"/>
    </source>
</evidence>
<protein>
    <recommendedName>
        <fullName evidence="8">Sodium/calcium exchanger membrane region domain-containing protein</fullName>
    </recommendedName>
</protein>
<keyword evidence="4" id="KW-0109">Calcium transport</keyword>
<evidence type="ECO:0000256" key="6">
    <source>
        <dbReference type="ARBA" id="ARBA00022989"/>
    </source>
</evidence>
<feature type="domain" description="Sodium/calcium exchanger membrane region" evidence="8">
    <location>
        <begin position="1"/>
        <end position="42"/>
    </location>
</feature>
<organism evidence="10 11">
    <name type="scientific">Rotaria magnacalcarata</name>
    <dbReference type="NCBI Taxonomy" id="392030"/>
    <lineage>
        <taxon>Eukaryota</taxon>
        <taxon>Metazoa</taxon>
        <taxon>Spiralia</taxon>
        <taxon>Gnathifera</taxon>
        <taxon>Rotifera</taxon>
        <taxon>Eurotatoria</taxon>
        <taxon>Bdelloidea</taxon>
        <taxon>Philodinida</taxon>
        <taxon>Philodinidae</taxon>
        <taxon>Rotaria</taxon>
    </lineage>
</organism>
<feature type="non-terminal residue" evidence="10">
    <location>
        <position position="1"/>
    </location>
</feature>
<evidence type="ECO:0000256" key="4">
    <source>
        <dbReference type="ARBA" id="ARBA00022568"/>
    </source>
</evidence>
<reference evidence="10" key="1">
    <citation type="submission" date="2021-02" db="EMBL/GenBank/DDBJ databases">
        <authorList>
            <person name="Nowell W R."/>
        </authorList>
    </citation>
    <scope>NUCLEOTIDE SEQUENCE</scope>
</reference>
<evidence type="ECO:0000313" key="11">
    <source>
        <dbReference type="Proteomes" id="UP000681720"/>
    </source>
</evidence>
<keyword evidence="6" id="KW-1133">Transmembrane helix</keyword>
<dbReference type="EMBL" id="CAJOBJ010070394">
    <property type="protein sequence ID" value="CAF4457602.1"/>
    <property type="molecule type" value="Genomic_DNA"/>
</dbReference>
<dbReference type="Gene3D" id="1.20.1420.30">
    <property type="entry name" value="NCX, central ion-binding region"/>
    <property type="match status" value="1"/>
</dbReference>
<dbReference type="AlphaFoldDB" id="A0A8S2WST9"/>
<evidence type="ECO:0000256" key="2">
    <source>
        <dbReference type="ARBA" id="ARBA00005364"/>
    </source>
</evidence>
<keyword evidence="4" id="KW-0106">Calcium</keyword>
<accession>A0A8S2WST9</accession>
<comment type="subcellular location">
    <subcellularLocation>
        <location evidence="1">Membrane</location>
        <topology evidence="1">Multi-pass membrane protein</topology>
    </subcellularLocation>
</comment>
<dbReference type="InterPro" id="IPR044880">
    <property type="entry name" value="NCX_ion-bd_dom_sf"/>
</dbReference>
<sequence length="44" mass="4594">VWMVTIIGFTFGIPDSIMGITFLAAGSSVPDALSSILVVRQGII</sequence>
<dbReference type="Pfam" id="PF01699">
    <property type="entry name" value="Na_Ca_ex"/>
    <property type="match status" value="1"/>
</dbReference>
<evidence type="ECO:0000313" key="9">
    <source>
        <dbReference type="EMBL" id="CAF4331742.1"/>
    </source>
</evidence>